<dbReference type="SUPFAM" id="SSF51658">
    <property type="entry name" value="Xylose isomerase-like"/>
    <property type="match status" value="1"/>
</dbReference>
<dbReference type="GO" id="GO:0006284">
    <property type="term" value="P:base-excision repair"/>
    <property type="evidence" value="ECO:0007669"/>
    <property type="project" value="TreeGrafter"/>
</dbReference>
<keyword evidence="6" id="KW-0862">Zinc</keyword>
<dbReference type="NCBIfam" id="NF002199">
    <property type="entry name" value="PRK01060.1-4"/>
    <property type="match status" value="1"/>
</dbReference>
<evidence type="ECO:0000313" key="9">
    <source>
        <dbReference type="EMBL" id="CAL4192679.1"/>
    </source>
</evidence>
<dbReference type="EMBL" id="CAXKWB010069005">
    <property type="protein sequence ID" value="CAL4192679.1"/>
    <property type="molecule type" value="Genomic_DNA"/>
</dbReference>
<dbReference type="Proteomes" id="UP001497623">
    <property type="component" value="Unassembled WGS sequence"/>
</dbReference>
<dbReference type="PROSITE" id="PS00731">
    <property type="entry name" value="AP_NUCLEASE_F2_3"/>
    <property type="match status" value="1"/>
</dbReference>
<dbReference type="SMART" id="SM00518">
    <property type="entry name" value="AP2Ec"/>
    <property type="match status" value="1"/>
</dbReference>
<name>A0AAV2SF08_MEGNR</name>
<evidence type="ECO:0000256" key="4">
    <source>
        <dbReference type="ARBA" id="ARBA00022763"/>
    </source>
</evidence>
<gene>
    <name evidence="9" type="ORF">MNOR_LOCUS36759</name>
</gene>
<evidence type="ECO:0000259" key="8">
    <source>
        <dbReference type="Pfam" id="PF01261"/>
    </source>
</evidence>
<dbReference type="PROSITE" id="PS00729">
    <property type="entry name" value="AP_NUCLEASE_F2_1"/>
    <property type="match status" value="1"/>
</dbReference>
<evidence type="ECO:0000256" key="2">
    <source>
        <dbReference type="ARBA" id="ARBA00005340"/>
    </source>
</evidence>
<dbReference type="PANTHER" id="PTHR21445:SF0">
    <property type="entry name" value="APURINIC-APYRIMIDINIC ENDONUCLEASE"/>
    <property type="match status" value="1"/>
</dbReference>
<organism evidence="9 10">
    <name type="scientific">Meganyctiphanes norvegica</name>
    <name type="common">Northern krill</name>
    <name type="synonym">Thysanopoda norvegica</name>
    <dbReference type="NCBI Taxonomy" id="48144"/>
    <lineage>
        <taxon>Eukaryota</taxon>
        <taxon>Metazoa</taxon>
        <taxon>Ecdysozoa</taxon>
        <taxon>Arthropoda</taxon>
        <taxon>Crustacea</taxon>
        <taxon>Multicrustacea</taxon>
        <taxon>Malacostraca</taxon>
        <taxon>Eumalacostraca</taxon>
        <taxon>Eucarida</taxon>
        <taxon>Euphausiacea</taxon>
        <taxon>Euphausiidae</taxon>
        <taxon>Meganyctiphanes</taxon>
    </lineage>
</organism>
<keyword evidence="3" id="KW-0479">Metal-binding</keyword>
<dbReference type="GO" id="GO:0008081">
    <property type="term" value="F:phosphoric diester hydrolase activity"/>
    <property type="evidence" value="ECO:0007669"/>
    <property type="project" value="TreeGrafter"/>
</dbReference>
<dbReference type="FunFam" id="3.20.20.150:FF:000001">
    <property type="entry name" value="Probable endonuclease 4"/>
    <property type="match status" value="1"/>
</dbReference>
<dbReference type="AlphaFoldDB" id="A0AAV2SF08"/>
<dbReference type="InterPro" id="IPR018246">
    <property type="entry name" value="AP_endonuc_F2_Zn_BS"/>
</dbReference>
<dbReference type="InterPro" id="IPR013022">
    <property type="entry name" value="Xyl_isomerase-like_TIM-brl"/>
</dbReference>
<comment type="caution">
    <text evidence="9">The sequence shown here is derived from an EMBL/GenBank/DDBJ whole genome shotgun (WGS) entry which is preliminary data.</text>
</comment>
<dbReference type="GO" id="GO:0008270">
    <property type="term" value="F:zinc ion binding"/>
    <property type="evidence" value="ECO:0007669"/>
    <property type="project" value="InterPro"/>
</dbReference>
<comment type="cofactor">
    <cofactor evidence="1">
        <name>Zn(2+)</name>
        <dbReference type="ChEBI" id="CHEBI:29105"/>
    </cofactor>
</comment>
<evidence type="ECO:0000256" key="1">
    <source>
        <dbReference type="ARBA" id="ARBA00001947"/>
    </source>
</evidence>
<evidence type="ECO:0000256" key="5">
    <source>
        <dbReference type="ARBA" id="ARBA00022801"/>
    </source>
</evidence>
<feature type="non-terminal residue" evidence="9">
    <location>
        <position position="386"/>
    </location>
</feature>
<dbReference type="GO" id="GO:0005739">
    <property type="term" value="C:mitochondrion"/>
    <property type="evidence" value="ECO:0007669"/>
    <property type="project" value="TreeGrafter"/>
</dbReference>
<keyword evidence="7" id="KW-0234">DNA repair</keyword>
<dbReference type="NCBIfam" id="TIGR00587">
    <property type="entry name" value="nfo"/>
    <property type="match status" value="1"/>
</dbReference>
<proteinExistence type="inferred from homology"/>
<dbReference type="GO" id="GO:0003906">
    <property type="term" value="F:DNA-(apurinic or apyrimidinic site) endonuclease activity"/>
    <property type="evidence" value="ECO:0007669"/>
    <property type="project" value="TreeGrafter"/>
</dbReference>
<feature type="domain" description="Xylose isomerase-like TIM barrel" evidence="8">
    <location>
        <begin position="119"/>
        <end position="374"/>
    </location>
</feature>
<dbReference type="Pfam" id="PF01261">
    <property type="entry name" value="AP_endonuc_2"/>
    <property type="match status" value="1"/>
</dbReference>
<dbReference type="GO" id="GO:0005634">
    <property type="term" value="C:nucleus"/>
    <property type="evidence" value="ECO:0007669"/>
    <property type="project" value="TreeGrafter"/>
</dbReference>
<reference evidence="9 10" key="1">
    <citation type="submission" date="2024-05" db="EMBL/GenBank/DDBJ databases">
        <authorList>
            <person name="Wallberg A."/>
        </authorList>
    </citation>
    <scope>NUCLEOTIDE SEQUENCE [LARGE SCALE GENOMIC DNA]</scope>
</reference>
<evidence type="ECO:0000313" key="10">
    <source>
        <dbReference type="Proteomes" id="UP001497623"/>
    </source>
</evidence>
<dbReference type="PANTHER" id="PTHR21445">
    <property type="entry name" value="ENDONUCLEASE IV ENDODEOXYRIBONUCLEASE IV"/>
    <property type="match status" value="1"/>
</dbReference>
<evidence type="ECO:0000256" key="6">
    <source>
        <dbReference type="ARBA" id="ARBA00022833"/>
    </source>
</evidence>
<dbReference type="GO" id="GO:0003677">
    <property type="term" value="F:DNA binding"/>
    <property type="evidence" value="ECO:0007669"/>
    <property type="project" value="InterPro"/>
</dbReference>
<dbReference type="HAMAP" id="MF_00152">
    <property type="entry name" value="Nfo"/>
    <property type="match status" value="1"/>
</dbReference>
<dbReference type="PROSITE" id="PS51432">
    <property type="entry name" value="AP_NUCLEASE_F2_4"/>
    <property type="match status" value="1"/>
</dbReference>
<dbReference type="InterPro" id="IPR036237">
    <property type="entry name" value="Xyl_isomerase-like_sf"/>
</dbReference>
<protein>
    <recommendedName>
        <fullName evidence="8">Xylose isomerase-like TIM barrel domain-containing protein</fullName>
    </recommendedName>
</protein>
<comment type="similarity">
    <text evidence="2">Belongs to the AP endonuclease 2 family.</text>
</comment>
<dbReference type="InterPro" id="IPR001719">
    <property type="entry name" value="AP_endonuc_2"/>
</dbReference>
<keyword evidence="4" id="KW-0227">DNA damage</keyword>
<dbReference type="PROSITE" id="PS00730">
    <property type="entry name" value="AP_NUCLEASE_F2_2"/>
    <property type="match status" value="1"/>
</dbReference>
<dbReference type="Gene3D" id="3.20.20.150">
    <property type="entry name" value="Divalent-metal-dependent TIM barrel enzymes"/>
    <property type="match status" value="1"/>
</dbReference>
<evidence type="ECO:0000256" key="7">
    <source>
        <dbReference type="ARBA" id="ARBA00023204"/>
    </source>
</evidence>
<sequence length="386" mass="43230">MAFGKLYIDQKNNFSLKNAITVEEIHMLRQAKNAYVIDVATKQDDIIGLDIQTLAVKAPGDGKPKLTGQPHKFDQDRFGQPPTFMSSDKLVHYEPTQIRNIDIYLTYSSKGVGGVWNAFADAEDIKAKSFALFLRNQRAWQAKPLEDNHITKWKEASKGMPLHLVLPHGSYLMNLGSPKEDTLNKSRTLFVEELDRCHKLGIPHFNFHPGSSCGEMSREKCCLQIAESINIAHEQTKGSEVIAVLENMCGQGNTVGGDLHELRIIIQNVNDKSRVGVCIDTCHANAAGYDLGSEEGFEELINDFGKIIGWQFLRGLHINDSKGKAGDHLDRHENIGKGTIGIEGFRRIMNCEYFTDMPLILETPYTTNDGYGKEIVKLERLIKKEG</sequence>
<dbReference type="CDD" id="cd00019">
    <property type="entry name" value="AP2Ec"/>
    <property type="match status" value="1"/>
</dbReference>
<keyword evidence="5" id="KW-0378">Hydrolase</keyword>
<accession>A0AAV2SF08</accession>
<evidence type="ECO:0000256" key="3">
    <source>
        <dbReference type="ARBA" id="ARBA00022723"/>
    </source>
</evidence>
<keyword evidence="10" id="KW-1185">Reference proteome</keyword>